<accession>A0A0D9Y055</accession>
<sequence length="930" mass="103896">MTHRGAASLGRSLTGFLAQEDPANVLRLFADKARQQGGLGHIDFACALRACRLFRGNGKHWRVVPEIHAKAITCGLGRYRIVGNLLIDLYAKNELLPRARQVFEEISARDNVSWVAMLSGYAQNGLGEEALGLYRQMHRSGVVPTPYVLSSVLSSCTKGGLLVQGRLIHAQGYKQGFCSETFVGNALIMMYLRYGSFGLAERVFRDMPHRDTITFNTLISGYAQCGHGEHALEIFDEMRLSGLRPDPVTISSLLAACASLGDLQKGMQLHSHLFKAGMSLDYITEGSLLDLYVKCGDIETALVIFSSGDRSNVVLWNLMLVAFGQVNDLAKSFQIFCQMQAAGIRPNQFTYPCILRTCTCTGEIGLGEQIHSLSVKTGLESDMYVSGVLVDMYSKYGWLEKARRVLEMLKEKDVVSWTSMIAGYVQHEFCKEALSAFKEMQKCGIWPDNIGLASAISGCAGIKAMRQGLQIHARVYVSGYSADVSIWNALVYLYARCGSSKEAFSSFKETEHKDEITWNGLVSGFAQSGLHEEALKVFMRMDQSGVKYNVFTFVSALSASANLADIKQGKQIHARVIKTGHTFEIEVANALVSLYGKCGSIEDARMEFSEMSDRNEVSWNTIITSCSQHGRGLEALDLFNQMKKEGTKPNDVTFIGVLAACSHVGLVEEGLSYFKSMSHDHGIRARSDHYACVVDILGRAGQLDRAKKFIEEMPIVADAMIWRTLLSACKVHKNIEVGELAAKHLLELEPHDSASYVLLSNAYAVTGKWANRDQVRKMMKDRGVRKEPGQSWIEVKNVVHAFFVGDQLHPLADQIYNFLTIINDRVAKIGYKQEKYHLFHDKEQEDKDPNALVHSEKLAVTFGLMSLPPCIPLRVIKNLRVCNDCHAWMKFTSEVMGRKIVLRDVYRFHHFNNGSYIQMKNPKERRVLKR</sequence>
<reference evidence="5 6" key="1">
    <citation type="submission" date="2012-08" db="EMBL/GenBank/DDBJ databases">
        <title>Oryza genome evolution.</title>
        <authorList>
            <person name="Wing R.A."/>
        </authorList>
    </citation>
    <scope>NUCLEOTIDE SEQUENCE</scope>
</reference>
<feature type="repeat" description="PPR" evidence="3">
    <location>
        <begin position="514"/>
        <end position="548"/>
    </location>
</feature>
<evidence type="ECO:0000313" key="5">
    <source>
        <dbReference type="EnsemblPlants" id="LPERR12G12430.1"/>
    </source>
</evidence>
<feature type="repeat" description="PPR" evidence="3">
    <location>
        <begin position="246"/>
        <end position="280"/>
    </location>
</feature>
<feature type="domain" description="DYW" evidence="4">
    <location>
        <begin position="830"/>
        <end position="915"/>
    </location>
</feature>
<dbReference type="Proteomes" id="UP000032180">
    <property type="component" value="Chromosome 12"/>
</dbReference>
<dbReference type="Pfam" id="PF14432">
    <property type="entry name" value="DYW_deaminase"/>
    <property type="match status" value="1"/>
</dbReference>
<keyword evidence="1" id="KW-0677">Repeat</keyword>
<feature type="repeat" description="PPR" evidence="3">
    <location>
        <begin position="413"/>
        <end position="447"/>
    </location>
</feature>
<evidence type="ECO:0000256" key="2">
    <source>
        <dbReference type="ARBA" id="ARBA00022946"/>
    </source>
</evidence>
<evidence type="ECO:0000256" key="3">
    <source>
        <dbReference type="PROSITE-ProRule" id="PRU00708"/>
    </source>
</evidence>
<feature type="repeat" description="PPR" evidence="3">
    <location>
        <begin position="110"/>
        <end position="144"/>
    </location>
</feature>
<evidence type="ECO:0000259" key="4">
    <source>
        <dbReference type="Pfam" id="PF14432"/>
    </source>
</evidence>
<dbReference type="GO" id="GO:0003723">
    <property type="term" value="F:RNA binding"/>
    <property type="evidence" value="ECO:0007669"/>
    <property type="project" value="InterPro"/>
</dbReference>
<dbReference type="EnsemblPlants" id="LPERR12G12430.1">
    <property type="protein sequence ID" value="LPERR12G12430.1"/>
    <property type="gene ID" value="LPERR12G12430"/>
</dbReference>
<dbReference type="FunFam" id="1.25.40.10:FF:000381">
    <property type="entry name" value="Pentatricopeptide repeat-containing protein"/>
    <property type="match status" value="1"/>
</dbReference>
<reference evidence="6" key="2">
    <citation type="submission" date="2013-12" db="EMBL/GenBank/DDBJ databases">
        <authorList>
            <person name="Yu Y."/>
            <person name="Lee S."/>
            <person name="de Baynast K."/>
            <person name="Wissotski M."/>
            <person name="Liu L."/>
            <person name="Talag J."/>
            <person name="Goicoechea J."/>
            <person name="Angelova A."/>
            <person name="Jetty R."/>
            <person name="Kudrna D."/>
            <person name="Golser W."/>
            <person name="Rivera L."/>
            <person name="Zhang J."/>
            <person name="Wing R."/>
        </authorList>
    </citation>
    <scope>NUCLEOTIDE SEQUENCE</scope>
</reference>
<dbReference type="Gene3D" id="1.25.40.10">
    <property type="entry name" value="Tetratricopeptide repeat domain"/>
    <property type="match status" value="5"/>
</dbReference>
<keyword evidence="2" id="KW-0809">Transit peptide</keyword>
<dbReference type="FunFam" id="1.25.40.10:FF:003430">
    <property type="entry name" value="Pentatricopeptide repeat-containing protein"/>
    <property type="match status" value="1"/>
</dbReference>
<dbReference type="Pfam" id="PF01535">
    <property type="entry name" value="PPR"/>
    <property type="match status" value="8"/>
</dbReference>
<feature type="repeat" description="PPR" evidence="3">
    <location>
        <begin position="615"/>
        <end position="649"/>
    </location>
</feature>
<feature type="repeat" description="PPR" evidence="3">
    <location>
        <begin position="211"/>
        <end position="245"/>
    </location>
</feature>
<dbReference type="PROSITE" id="PS51375">
    <property type="entry name" value="PPR"/>
    <property type="match status" value="7"/>
</dbReference>
<dbReference type="FunFam" id="1.25.40.10:FF:000285">
    <property type="entry name" value="Pentatricopeptide repeat-containing protein, chloroplastic"/>
    <property type="match status" value="1"/>
</dbReference>
<dbReference type="PANTHER" id="PTHR47926:SF347">
    <property type="entry name" value="PENTATRICOPEPTIDE REPEAT-CONTAINING PROTEIN"/>
    <property type="match status" value="1"/>
</dbReference>
<proteinExistence type="predicted"/>
<dbReference type="InterPro" id="IPR046848">
    <property type="entry name" value="E_motif"/>
</dbReference>
<dbReference type="GO" id="GO:0009451">
    <property type="term" value="P:RNA modification"/>
    <property type="evidence" value="ECO:0007669"/>
    <property type="project" value="InterPro"/>
</dbReference>
<dbReference type="HOGENOM" id="CLU_002706_15_0_1"/>
<dbReference type="InterPro" id="IPR002885">
    <property type="entry name" value="PPR_rpt"/>
</dbReference>
<dbReference type="eggNOG" id="KOG4197">
    <property type="taxonomic scope" value="Eukaryota"/>
</dbReference>
<dbReference type="FunFam" id="1.25.40.10:FF:000898">
    <property type="entry name" value="Pentatricopeptide repeat-containing protein"/>
    <property type="match status" value="1"/>
</dbReference>
<dbReference type="InterPro" id="IPR011990">
    <property type="entry name" value="TPR-like_helical_dom_sf"/>
</dbReference>
<evidence type="ECO:0000256" key="1">
    <source>
        <dbReference type="ARBA" id="ARBA00022737"/>
    </source>
</evidence>
<dbReference type="GO" id="GO:0008270">
    <property type="term" value="F:zinc ion binding"/>
    <property type="evidence" value="ECO:0007669"/>
    <property type="project" value="InterPro"/>
</dbReference>
<dbReference type="PANTHER" id="PTHR47926">
    <property type="entry name" value="PENTATRICOPEPTIDE REPEAT-CONTAINING PROTEIN"/>
    <property type="match status" value="1"/>
</dbReference>
<organism evidence="5 6">
    <name type="scientific">Leersia perrieri</name>
    <dbReference type="NCBI Taxonomy" id="77586"/>
    <lineage>
        <taxon>Eukaryota</taxon>
        <taxon>Viridiplantae</taxon>
        <taxon>Streptophyta</taxon>
        <taxon>Embryophyta</taxon>
        <taxon>Tracheophyta</taxon>
        <taxon>Spermatophyta</taxon>
        <taxon>Magnoliopsida</taxon>
        <taxon>Liliopsida</taxon>
        <taxon>Poales</taxon>
        <taxon>Poaceae</taxon>
        <taxon>BOP clade</taxon>
        <taxon>Oryzoideae</taxon>
        <taxon>Oryzeae</taxon>
        <taxon>Oryzinae</taxon>
        <taxon>Leersia</taxon>
    </lineage>
</organism>
<evidence type="ECO:0000313" key="6">
    <source>
        <dbReference type="Proteomes" id="UP000032180"/>
    </source>
</evidence>
<dbReference type="Pfam" id="PF20431">
    <property type="entry name" value="E_motif"/>
    <property type="match status" value="1"/>
</dbReference>
<feature type="repeat" description="PPR" evidence="3">
    <location>
        <begin position="312"/>
        <end position="346"/>
    </location>
</feature>
<reference evidence="5" key="3">
    <citation type="submission" date="2015-04" db="UniProtKB">
        <authorList>
            <consortium name="EnsemblPlants"/>
        </authorList>
    </citation>
    <scope>IDENTIFICATION</scope>
</reference>
<keyword evidence="6" id="KW-1185">Reference proteome</keyword>
<dbReference type="Pfam" id="PF13041">
    <property type="entry name" value="PPR_2"/>
    <property type="match status" value="4"/>
</dbReference>
<dbReference type="NCBIfam" id="TIGR00756">
    <property type="entry name" value="PPR"/>
    <property type="match status" value="6"/>
</dbReference>
<dbReference type="FunFam" id="1.25.40.10:FF:000073">
    <property type="entry name" value="Pentatricopeptide repeat-containing protein chloroplastic"/>
    <property type="match status" value="1"/>
</dbReference>
<name>A0A0D9Y055_9ORYZ</name>
<dbReference type="InterPro" id="IPR032867">
    <property type="entry name" value="DYW_dom"/>
</dbReference>
<dbReference type="InterPro" id="IPR046960">
    <property type="entry name" value="PPR_At4g14850-like_plant"/>
</dbReference>
<dbReference type="Gramene" id="LPERR12G12430.1">
    <property type="protein sequence ID" value="LPERR12G12430.1"/>
    <property type="gene ID" value="LPERR12G12430"/>
</dbReference>
<protein>
    <recommendedName>
        <fullName evidence="4">DYW domain-containing protein</fullName>
    </recommendedName>
</protein>
<dbReference type="AlphaFoldDB" id="A0A0D9Y055"/>
<dbReference type="STRING" id="77586.A0A0D9Y055"/>